<feature type="compositionally biased region" description="Basic and acidic residues" evidence="1">
    <location>
        <begin position="202"/>
        <end position="216"/>
    </location>
</feature>
<evidence type="ECO:0000313" key="2">
    <source>
        <dbReference type="EMBL" id="BAG42229.1"/>
    </source>
</evidence>
<protein>
    <recommendedName>
        <fullName evidence="4">Type II toxin-antitoxin system RelE/ParE family toxin</fullName>
    </recommendedName>
</protein>
<gene>
    <name evidence="2" type="ordered locus">BMULJ_00254</name>
</gene>
<reference evidence="2 3" key="1">
    <citation type="submission" date="2007-04" db="EMBL/GenBank/DDBJ databases">
        <title>Complete genome sequence of Burkholderia multivorans ATCC 17616.</title>
        <authorList>
            <person name="Ohtsubo Y."/>
            <person name="Yamashita A."/>
            <person name="Kurokawa K."/>
            <person name="Takami H."/>
            <person name="Yuhara S."/>
            <person name="Nishiyama E."/>
            <person name="Endo R."/>
            <person name="Miyazaki R."/>
            <person name="Ono A."/>
            <person name="Yano K."/>
            <person name="Ito M."/>
            <person name="Sota M."/>
            <person name="Yuji N."/>
            <person name="Hattori M."/>
            <person name="Tsuda M."/>
        </authorList>
    </citation>
    <scope>NUCLEOTIDE SEQUENCE [LARGE SCALE GENOMIC DNA]</scope>
    <source>
        <strain evidence="3">ATCC 17616 / 249</strain>
    </source>
</reference>
<dbReference type="EMBL" id="AP009385">
    <property type="protein sequence ID" value="BAG42229.1"/>
    <property type="molecule type" value="Genomic_DNA"/>
</dbReference>
<name>A0A0H3KBN9_BURM1</name>
<evidence type="ECO:0008006" key="4">
    <source>
        <dbReference type="Google" id="ProtNLM"/>
    </source>
</evidence>
<proteinExistence type="predicted"/>
<sequence>MPASVRRVFKTKWFHKAARKAGIVDAELCRAVRELARGQGVDLGGNVWKKRLDGNRRRAIVLGRIEQAWVFLFAKCDRDDIDERELRAFRQLAVDFGHRTDGDLATLIALDELVEICNGQESVQERRNGGDPQRRVRSLSRQPDRQEDDARIRRALHRGRAAVRAGGDCTHPQIGQRQPERVRALSEHDDVDDPPMGTGRQAAERHRSAHAADRREARARGVLLSTPLRLAGRPRAPKRI</sequence>
<accession>A0A0H3KBN9</accession>
<feature type="compositionally biased region" description="Basic and acidic residues" evidence="1">
    <location>
        <begin position="123"/>
        <end position="134"/>
    </location>
</feature>
<evidence type="ECO:0000313" key="3">
    <source>
        <dbReference type="Proteomes" id="UP000008815"/>
    </source>
</evidence>
<feature type="region of interest" description="Disordered" evidence="1">
    <location>
        <begin position="160"/>
        <end position="216"/>
    </location>
</feature>
<feature type="region of interest" description="Disordered" evidence="1">
    <location>
        <begin position="123"/>
        <end position="148"/>
    </location>
</feature>
<dbReference type="Pfam" id="PF06296">
    <property type="entry name" value="RelE"/>
    <property type="match status" value="1"/>
</dbReference>
<dbReference type="Proteomes" id="UP000008815">
    <property type="component" value="Chromosome 1"/>
</dbReference>
<feature type="compositionally biased region" description="Basic and acidic residues" evidence="1">
    <location>
        <begin position="178"/>
        <end position="188"/>
    </location>
</feature>
<dbReference type="STRING" id="395019.BMULJ_00254"/>
<dbReference type="KEGG" id="bmj:BMULJ_00254"/>
<dbReference type="InterPro" id="IPR009387">
    <property type="entry name" value="HigB-2"/>
</dbReference>
<dbReference type="HOGENOM" id="CLU_1154694_0_0_4"/>
<dbReference type="AlphaFoldDB" id="A0A0H3KBN9"/>
<organism evidence="2 3">
    <name type="scientific">Burkholderia multivorans (strain ATCC 17616 / 249)</name>
    <dbReference type="NCBI Taxonomy" id="395019"/>
    <lineage>
        <taxon>Bacteria</taxon>
        <taxon>Pseudomonadati</taxon>
        <taxon>Pseudomonadota</taxon>
        <taxon>Betaproteobacteria</taxon>
        <taxon>Burkholderiales</taxon>
        <taxon>Burkholderiaceae</taxon>
        <taxon>Burkholderia</taxon>
        <taxon>Burkholderia cepacia complex</taxon>
    </lineage>
</organism>
<keyword evidence="3" id="KW-1185">Reference proteome</keyword>
<evidence type="ECO:0000256" key="1">
    <source>
        <dbReference type="SAM" id="MobiDB-lite"/>
    </source>
</evidence>